<dbReference type="InterPro" id="IPR018508">
    <property type="entry name" value="3-dehydroquinate_DH_AS"/>
</dbReference>
<feature type="binding site" evidence="5">
    <location>
        <position position="214"/>
    </location>
    <ligand>
        <name>3-dehydroquinate</name>
        <dbReference type="ChEBI" id="CHEBI:32364"/>
    </ligand>
</feature>
<feature type="binding site" evidence="5">
    <location>
        <position position="83"/>
    </location>
    <ligand>
        <name>3-dehydroquinate</name>
        <dbReference type="ChEBI" id="CHEBI:32364"/>
    </ligand>
</feature>
<keyword evidence="3 5" id="KW-0456">Lyase</keyword>
<name>A0A6B3TRN4_9BACI</name>
<feature type="active site" description="Schiff-base intermediate with substrate" evidence="5">
    <location>
        <position position="171"/>
    </location>
</feature>
<dbReference type="RefSeq" id="WP_038539879.1">
    <property type="nucleotide sequence ID" value="NZ_JAAIUV010000012.1"/>
</dbReference>
<dbReference type="Proteomes" id="UP000481621">
    <property type="component" value="Unassembled WGS sequence"/>
</dbReference>
<evidence type="ECO:0000256" key="1">
    <source>
        <dbReference type="ARBA" id="ARBA00001864"/>
    </source>
</evidence>
<feature type="binding site" evidence="5">
    <location>
        <position position="235"/>
    </location>
    <ligand>
        <name>3-dehydroquinate</name>
        <dbReference type="ChEBI" id="CHEBI:32364"/>
    </ligand>
</feature>
<proteinExistence type="inferred from homology"/>
<keyword evidence="7" id="KW-1185">Reference proteome</keyword>
<dbReference type="AlphaFoldDB" id="A0A6B3TRN4"/>
<reference evidence="6" key="1">
    <citation type="submission" date="2020-02" db="EMBL/GenBank/DDBJ databases">
        <title>Bacillus sedimentmangrovi sp. nov., isolated from sediment of the mangrove ecosystem.</title>
        <authorList>
            <person name="Liu G."/>
        </authorList>
    </citation>
    <scope>NUCLEOTIDE SEQUENCE [LARGE SCALE GENOMIC DNA]</scope>
    <source>
        <strain evidence="6">SgZ-7</strain>
    </source>
</reference>
<dbReference type="NCBIfam" id="TIGR01093">
    <property type="entry name" value="aroD"/>
    <property type="match status" value="1"/>
</dbReference>
<feature type="binding site" evidence="5">
    <location>
        <begin position="47"/>
        <end position="49"/>
    </location>
    <ligand>
        <name>3-dehydroquinate</name>
        <dbReference type="ChEBI" id="CHEBI:32364"/>
    </ligand>
</feature>
<evidence type="ECO:0000256" key="3">
    <source>
        <dbReference type="ARBA" id="ARBA00023239"/>
    </source>
</evidence>
<dbReference type="PANTHER" id="PTHR43699:SF1">
    <property type="entry name" value="3-DEHYDROQUINATE DEHYDRATASE"/>
    <property type="match status" value="1"/>
</dbReference>
<keyword evidence="2 5" id="KW-0057">Aromatic amino acid biosynthesis</keyword>
<sequence length="250" mass="28109">MKKIIKVKGLTIGEGAPKICVPMIGKTLKELKLEAEYIQKLHVDLVEWRVDFFEKVEKIEKVKQALSEIRSILHSTPIIFTFRSKREGGEKEINNGYYMELNKVVAETSLSDFIDIELFNEEQDIKKLIDTAHSNGVFVILSNHDFEKTPPKEEIISRLCKAQELDGDISKIAVMPNHPGDVITLLEAANTMNEKYADRPFITISMGDYGKISRFGGFGSAISFGVATNSSAPGQISVEELRKVLEILYK</sequence>
<dbReference type="PROSITE" id="PS01028">
    <property type="entry name" value="DEHYDROQUINASE_I"/>
    <property type="match status" value="1"/>
</dbReference>
<comment type="function">
    <text evidence="5">Involved in the third step of the chorismate pathway, which leads to the biosynthesis of aromatic amino acids. Catalyzes the cis-dehydration of 3-dehydroquinate (DHQ) and introduces the first double bond of the aromatic ring to yield 3-dehydroshikimate.</text>
</comment>
<dbReference type="SUPFAM" id="SSF51569">
    <property type="entry name" value="Aldolase"/>
    <property type="match status" value="1"/>
</dbReference>
<keyword evidence="5" id="KW-0028">Amino-acid biosynthesis</keyword>
<dbReference type="GO" id="GO:0009423">
    <property type="term" value="P:chorismate biosynthetic process"/>
    <property type="evidence" value="ECO:0007669"/>
    <property type="project" value="UniProtKB-UniRule"/>
</dbReference>
<dbReference type="InterPro" id="IPR013785">
    <property type="entry name" value="Aldolase_TIM"/>
</dbReference>
<dbReference type="GO" id="GO:0046279">
    <property type="term" value="P:3,4-dihydroxybenzoate biosynthetic process"/>
    <property type="evidence" value="ECO:0007669"/>
    <property type="project" value="TreeGrafter"/>
</dbReference>
<dbReference type="InterPro" id="IPR001381">
    <property type="entry name" value="DHquinase_I"/>
</dbReference>
<dbReference type="FunFam" id="3.20.20.70:FF:000047">
    <property type="entry name" value="3-dehydroquinate dehydratase"/>
    <property type="match status" value="1"/>
</dbReference>
<comment type="catalytic activity">
    <reaction evidence="1 5">
        <text>3-dehydroquinate = 3-dehydroshikimate + H2O</text>
        <dbReference type="Rhea" id="RHEA:21096"/>
        <dbReference type="ChEBI" id="CHEBI:15377"/>
        <dbReference type="ChEBI" id="CHEBI:16630"/>
        <dbReference type="ChEBI" id="CHEBI:32364"/>
        <dbReference type="EC" id="4.2.1.10"/>
    </reaction>
</comment>
<organism evidence="6 7">
    <name type="scientific">Neobacillus thermocopriae</name>
    <dbReference type="NCBI Taxonomy" id="1215031"/>
    <lineage>
        <taxon>Bacteria</taxon>
        <taxon>Bacillati</taxon>
        <taxon>Bacillota</taxon>
        <taxon>Bacilli</taxon>
        <taxon>Bacillales</taxon>
        <taxon>Bacillaceae</taxon>
        <taxon>Neobacillus</taxon>
    </lineage>
</organism>
<dbReference type="UniPathway" id="UPA00053">
    <property type="reaction ID" value="UER00086"/>
</dbReference>
<protein>
    <recommendedName>
        <fullName evidence="5">3-dehydroquinate dehydratase</fullName>
        <shortName evidence="5">3-dehydroquinase</shortName>
        <ecNumber evidence="5">4.2.1.10</ecNumber>
    </recommendedName>
    <alternativeName>
        <fullName evidence="5">Type I DHQase</fullName>
    </alternativeName>
    <alternativeName>
        <fullName evidence="5">Type I dehydroquinase</fullName>
        <shortName evidence="5">DHQ1</shortName>
    </alternativeName>
</protein>
<evidence type="ECO:0000313" key="7">
    <source>
        <dbReference type="Proteomes" id="UP000481621"/>
    </source>
</evidence>
<dbReference type="GO" id="GO:0009073">
    <property type="term" value="P:aromatic amino acid family biosynthetic process"/>
    <property type="evidence" value="ECO:0007669"/>
    <property type="project" value="UniProtKB-KW"/>
</dbReference>
<evidence type="ECO:0000256" key="5">
    <source>
        <dbReference type="HAMAP-Rule" id="MF_00214"/>
    </source>
</evidence>
<evidence type="ECO:0000313" key="6">
    <source>
        <dbReference type="EMBL" id="NEX79050.1"/>
    </source>
</evidence>
<accession>A0A6B3TRN4</accession>
<comment type="caution">
    <text evidence="5">Lacks conserved residue(s) required for the propagation of feature annotation.</text>
</comment>
<gene>
    <name evidence="5" type="primary">aroD</name>
    <name evidence="6" type="ORF">G4Z05_09135</name>
</gene>
<dbReference type="CDD" id="cd00502">
    <property type="entry name" value="DHQase_I"/>
    <property type="match status" value="1"/>
</dbReference>
<feature type="active site" description="Proton donor/acceptor" evidence="5">
    <location>
        <position position="144"/>
    </location>
</feature>
<comment type="subunit">
    <text evidence="5">Homodimer.</text>
</comment>
<dbReference type="GO" id="GO:0008652">
    <property type="term" value="P:amino acid biosynthetic process"/>
    <property type="evidence" value="ECO:0007669"/>
    <property type="project" value="UniProtKB-KW"/>
</dbReference>
<comment type="similarity">
    <text evidence="5">Belongs to the type-I 3-dehydroquinase family.</text>
</comment>
<comment type="pathway">
    <text evidence="5">Metabolic intermediate biosynthesis; chorismate biosynthesis; chorismate from D-erythrose 4-phosphate and phosphoenolpyruvate: step 3/7.</text>
</comment>
<dbReference type="HAMAP" id="MF_00214">
    <property type="entry name" value="AroD"/>
    <property type="match status" value="1"/>
</dbReference>
<dbReference type="Gene3D" id="3.20.20.70">
    <property type="entry name" value="Aldolase class I"/>
    <property type="match status" value="1"/>
</dbReference>
<comment type="caution">
    <text evidence="6">The sequence shown here is derived from an EMBL/GenBank/DDBJ whole genome shotgun (WGS) entry which is preliminary data.</text>
</comment>
<evidence type="ECO:0000256" key="2">
    <source>
        <dbReference type="ARBA" id="ARBA00023141"/>
    </source>
</evidence>
<dbReference type="PANTHER" id="PTHR43699">
    <property type="entry name" value="3-DEHYDROQUINATE DEHYDRATASE"/>
    <property type="match status" value="1"/>
</dbReference>
<dbReference type="EC" id="4.2.1.10" evidence="5"/>
<keyword evidence="4 5" id="KW-0704">Schiff base</keyword>
<dbReference type="GO" id="GO:0003855">
    <property type="term" value="F:3-dehydroquinate dehydratase activity"/>
    <property type="evidence" value="ECO:0007669"/>
    <property type="project" value="UniProtKB-UniRule"/>
</dbReference>
<evidence type="ECO:0000256" key="4">
    <source>
        <dbReference type="ARBA" id="ARBA00023270"/>
    </source>
</evidence>
<dbReference type="Pfam" id="PF01487">
    <property type="entry name" value="DHquinase_I"/>
    <property type="match status" value="1"/>
</dbReference>
<dbReference type="InterPro" id="IPR050146">
    <property type="entry name" value="Type-I_3-dehydroquinase"/>
</dbReference>
<dbReference type="EMBL" id="JAAIUV010000012">
    <property type="protein sequence ID" value="NEX79050.1"/>
    <property type="molecule type" value="Genomic_DNA"/>
</dbReference>
<feature type="binding site" evidence="5">
    <location>
        <position position="231"/>
    </location>
    <ligand>
        <name>3-dehydroquinate</name>
        <dbReference type="ChEBI" id="CHEBI:32364"/>
    </ligand>
</feature>